<comment type="subcellular location">
    <subcellularLocation>
        <location evidence="1">Membrane</location>
        <topology evidence="1">Multi-pass membrane protein</topology>
    </subcellularLocation>
</comment>
<evidence type="ECO:0000256" key="6">
    <source>
        <dbReference type="ARBA" id="ARBA00023170"/>
    </source>
</evidence>
<evidence type="ECO:0000256" key="2">
    <source>
        <dbReference type="ARBA" id="ARBA00022692"/>
    </source>
</evidence>
<feature type="transmembrane region" description="Helical" evidence="8">
    <location>
        <begin position="47"/>
        <end position="67"/>
    </location>
</feature>
<feature type="transmembrane region" description="Helical" evidence="8">
    <location>
        <begin position="12"/>
        <end position="35"/>
    </location>
</feature>
<gene>
    <name evidence="9" type="ORF">RIMI_LOCUS18386812</name>
</gene>
<comment type="caution">
    <text evidence="9">The sequence shown here is derived from an EMBL/GenBank/DDBJ whole genome shotgun (WGS) entry which is preliminary data.</text>
</comment>
<dbReference type="EMBL" id="CAUEEQ010055910">
    <property type="protein sequence ID" value="CAJ0962805.1"/>
    <property type="molecule type" value="Genomic_DNA"/>
</dbReference>
<proteinExistence type="predicted"/>
<evidence type="ECO:0000256" key="5">
    <source>
        <dbReference type="ARBA" id="ARBA00023136"/>
    </source>
</evidence>
<organism evidence="9 10">
    <name type="scientific">Ranitomeya imitator</name>
    <name type="common">mimic poison frog</name>
    <dbReference type="NCBI Taxonomy" id="111125"/>
    <lineage>
        <taxon>Eukaryota</taxon>
        <taxon>Metazoa</taxon>
        <taxon>Chordata</taxon>
        <taxon>Craniata</taxon>
        <taxon>Vertebrata</taxon>
        <taxon>Euteleostomi</taxon>
        <taxon>Amphibia</taxon>
        <taxon>Batrachia</taxon>
        <taxon>Anura</taxon>
        <taxon>Neobatrachia</taxon>
        <taxon>Hyloidea</taxon>
        <taxon>Dendrobatidae</taxon>
        <taxon>Dendrobatinae</taxon>
        <taxon>Ranitomeya</taxon>
    </lineage>
</organism>
<evidence type="ECO:0000256" key="4">
    <source>
        <dbReference type="ARBA" id="ARBA00023040"/>
    </source>
</evidence>
<dbReference type="PANTHER" id="PTHR48018">
    <property type="entry name" value="OLFACTORY RECEPTOR"/>
    <property type="match status" value="1"/>
</dbReference>
<evidence type="ECO:0000256" key="8">
    <source>
        <dbReference type="SAM" id="Phobius"/>
    </source>
</evidence>
<evidence type="ECO:0000313" key="9">
    <source>
        <dbReference type="EMBL" id="CAJ0962805.1"/>
    </source>
</evidence>
<accession>A0ABN9M9U8</accession>
<keyword evidence="10" id="KW-1185">Reference proteome</keyword>
<dbReference type="InterPro" id="IPR000725">
    <property type="entry name" value="Olfact_rcpt"/>
</dbReference>
<keyword evidence="6" id="KW-0675">Receptor</keyword>
<evidence type="ECO:0000256" key="7">
    <source>
        <dbReference type="ARBA" id="ARBA00023224"/>
    </source>
</evidence>
<keyword evidence="4" id="KW-0297">G-protein coupled receptor</keyword>
<keyword evidence="5 8" id="KW-0472">Membrane</keyword>
<keyword evidence="7" id="KW-0807">Transducer</keyword>
<dbReference type="Gene3D" id="1.20.1070.10">
    <property type="entry name" value="Rhodopsin 7-helix transmembrane proteins"/>
    <property type="match status" value="1"/>
</dbReference>
<dbReference type="Pfam" id="PF13853">
    <property type="entry name" value="7tm_4"/>
    <property type="match status" value="1"/>
</dbReference>
<reference evidence="9" key="1">
    <citation type="submission" date="2023-07" db="EMBL/GenBank/DDBJ databases">
        <authorList>
            <person name="Stuckert A."/>
        </authorList>
    </citation>
    <scope>NUCLEOTIDE SEQUENCE</scope>
</reference>
<evidence type="ECO:0000313" key="10">
    <source>
        <dbReference type="Proteomes" id="UP001176940"/>
    </source>
</evidence>
<name>A0ABN9M9U8_9NEOB</name>
<keyword evidence="3 8" id="KW-1133">Transmembrane helix</keyword>
<dbReference type="Proteomes" id="UP001176940">
    <property type="component" value="Unassembled WGS sequence"/>
</dbReference>
<evidence type="ECO:0000256" key="1">
    <source>
        <dbReference type="ARBA" id="ARBA00004141"/>
    </source>
</evidence>
<evidence type="ECO:0000256" key="3">
    <source>
        <dbReference type="ARBA" id="ARBA00022989"/>
    </source>
</evidence>
<dbReference type="SUPFAM" id="SSF81321">
    <property type="entry name" value="Family A G protein-coupled receptor-like"/>
    <property type="match status" value="1"/>
</dbReference>
<sequence>MKISSGGRSKAFSTCSSHLGVVALYFGTGMVTYLGPSTDVSSDQEKYVSIVYVILSPMFNPFIYSLNNRDVKEAIIKMMSIIFEKHYA</sequence>
<keyword evidence="2 8" id="KW-0812">Transmembrane</keyword>
<dbReference type="PRINTS" id="PR00245">
    <property type="entry name" value="OLFACTORYR"/>
</dbReference>
<protein>
    <submittedName>
        <fullName evidence="9">Uncharacterized protein</fullName>
    </submittedName>
</protein>